<dbReference type="OrthoDB" id="3656692at2"/>
<evidence type="ECO:0000256" key="1">
    <source>
        <dbReference type="SAM" id="SignalP"/>
    </source>
</evidence>
<organism evidence="2 3">
    <name type="scientific">Oceanicoccus sagamiensis</name>
    <dbReference type="NCBI Taxonomy" id="716816"/>
    <lineage>
        <taxon>Bacteria</taxon>
        <taxon>Pseudomonadati</taxon>
        <taxon>Pseudomonadota</taxon>
        <taxon>Gammaproteobacteria</taxon>
        <taxon>Cellvibrionales</taxon>
        <taxon>Spongiibacteraceae</taxon>
        <taxon>Oceanicoccus</taxon>
    </lineage>
</organism>
<name>A0A1X9N8T8_9GAMM</name>
<proteinExistence type="predicted"/>
<accession>A0A1X9N8T8</accession>
<evidence type="ECO:0000313" key="2">
    <source>
        <dbReference type="EMBL" id="ARN74086.1"/>
    </source>
</evidence>
<evidence type="ECO:0000313" key="3">
    <source>
        <dbReference type="Proteomes" id="UP000193450"/>
    </source>
</evidence>
<dbReference type="AlphaFoldDB" id="A0A1X9N8T8"/>
<dbReference type="Proteomes" id="UP000193450">
    <property type="component" value="Chromosome"/>
</dbReference>
<keyword evidence="1" id="KW-0732">Signal</keyword>
<keyword evidence="3" id="KW-1185">Reference proteome</keyword>
<dbReference type="Pfam" id="PF14885">
    <property type="entry name" value="GHL15"/>
    <property type="match status" value="1"/>
</dbReference>
<feature type="signal peptide" evidence="1">
    <location>
        <begin position="1"/>
        <end position="19"/>
    </location>
</feature>
<feature type="chain" id="PRO_5013253985" evidence="1">
    <location>
        <begin position="20"/>
        <end position="451"/>
    </location>
</feature>
<dbReference type="STRING" id="716816.BST96_08100"/>
<reference evidence="2 3" key="1">
    <citation type="submission" date="2016-11" db="EMBL/GenBank/DDBJ databases">
        <title>Trade-off between light-utilization and light-protection in marine flavobacteria.</title>
        <authorList>
            <person name="Kumagai Y."/>
        </authorList>
    </citation>
    <scope>NUCLEOTIDE SEQUENCE [LARGE SCALE GENOMIC DNA]</scope>
    <source>
        <strain evidence="2 3">NBRC 107125</strain>
    </source>
</reference>
<dbReference type="InterPro" id="IPR029455">
    <property type="entry name" value="GHL15"/>
</dbReference>
<protein>
    <submittedName>
        <fullName evidence="2">Uncharacterized protein</fullName>
    </submittedName>
</protein>
<dbReference type="RefSeq" id="WP_085758216.1">
    <property type="nucleotide sequence ID" value="NZ_CP019343.1"/>
</dbReference>
<gene>
    <name evidence="2" type="ORF">BST96_08100</name>
</gene>
<dbReference type="EMBL" id="CP019343">
    <property type="protein sequence ID" value="ARN74086.1"/>
    <property type="molecule type" value="Genomic_DNA"/>
</dbReference>
<sequence>MIKILIIVMMLIGSNSSFADSDLFKDDFINNFQLLYGSTPKLTPSNIKQLSKNKLIGFDRFRYGQGVKQTWSEIRRNNKDAKIILYQGGPSINTKTDGHTEKYLNNVGRYKKSRGHSMGSVDDHPEWYLRWPLNVRAVFLYYPDQYILDFGNKDFQRYWLEATMTDVVKQKWVADGLMIDNCVVYHDNAWGKYVAKNIVNYKSGDEWNEAMNSFVNNLTQGLAENGQIVMANRGYSKLKKGGEAWEALDKLPSPPAVALDEGAFVVSWGRGDAAFLPEQHWLNQVELPEKINNSSVAYMAHIGSDIGEIGKDTTGSSFEFYDAFGFALGSYLLSKRADGPPTLFSFDYDKEKRGAMNRVSWFDVYETLDFGKATGRFYKVSEGKHHYYQRDFERGSVMVNPGNKVIRDIDIKAGYQERKMDATEPLSYIAKVNLKPQRAKFFQRVDLTAVK</sequence>
<dbReference type="KEGG" id="osg:BST96_08100"/>